<dbReference type="Pfam" id="PF20120">
    <property type="entry name" value="DUF6510"/>
    <property type="match status" value="1"/>
</dbReference>
<organism evidence="1 2">
    <name type="scientific">Pseudonocardia adelaidensis</name>
    <dbReference type="NCBI Taxonomy" id="648754"/>
    <lineage>
        <taxon>Bacteria</taxon>
        <taxon>Bacillati</taxon>
        <taxon>Actinomycetota</taxon>
        <taxon>Actinomycetes</taxon>
        <taxon>Pseudonocardiales</taxon>
        <taxon>Pseudonocardiaceae</taxon>
        <taxon>Pseudonocardia</taxon>
    </lineage>
</organism>
<keyword evidence="2" id="KW-1185">Reference proteome</keyword>
<dbReference type="RefSeq" id="WP_345603344.1">
    <property type="nucleotide sequence ID" value="NZ_BAABJO010000003.1"/>
</dbReference>
<proteinExistence type="predicted"/>
<dbReference type="InterPro" id="IPR045423">
    <property type="entry name" value="DUF6510"/>
</dbReference>
<accession>A0ABP9NA10</accession>
<evidence type="ECO:0000313" key="2">
    <source>
        <dbReference type="Proteomes" id="UP001500804"/>
    </source>
</evidence>
<dbReference type="EMBL" id="BAABJO010000003">
    <property type="protein sequence ID" value="GAA5112906.1"/>
    <property type="molecule type" value="Genomic_DNA"/>
</dbReference>
<protein>
    <submittedName>
        <fullName evidence="1">DUF6510 family protein</fullName>
    </submittedName>
</protein>
<dbReference type="Proteomes" id="UP001500804">
    <property type="component" value="Unassembled WGS sequence"/>
</dbReference>
<name>A0ABP9NA10_9PSEU</name>
<reference evidence="2" key="1">
    <citation type="journal article" date="2019" name="Int. J. Syst. Evol. Microbiol.">
        <title>The Global Catalogue of Microorganisms (GCM) 10K type strain sequencing project: providing services to taxonomists for standard genome sequencing and annotation.</title>
        <authorList>
            <consortium name="The Broad Institute Genomics Platform"/>
            <consortium name="The Broad Institute Genome Sequencing Center for Infectious Disease"/>
            <person name="Wu L."/>
            <person name="Ma J."/>
        </authorList>
    </citation>
    <scope>NUCLEOTIDE SEQUENCE [LARGE SCALE GENOMIC DNA]</scope>
    <source>
        <strain evidence="2">JCM 18302</strain>
    </source>
</reference>
<comment type="caution">
    <text evidence="1">The sequence shown here is derived from an EMBL/GenBank/DDBJ whole genome shotgun (WGS) entry which is preliminary data.</text>
</comment>
<sequence>MRKERTVTPESRRLDGNAAAGRLADVFVFDATAAQTRCGGCGMTAPLGVYHVYADAPGMVVRCPTCEAMVMRIAQTPGHTWLDMSGVAALDVST</sequence>
<evidence type="ECO:0000313" key="1">
    <source>
        <dbReference type="EMBL" id="GAA5112906.1"/>
    </source>
</evidence>
<gene>
    <name evidence="1" type="ORF">GCM10023320_07750</name>
</gene>